<name>A0A9P6RP23_9FUNG</name>
<evidence type="ECO:0000313" key="3">
    <source>
        <dbReference type="Proteomes" id="UP000823405"/>
    </source>
</evidence>
<evidence type="ECO:0000256" key="1">
    <source>
        <dbReference type="SAM" id="MobiDB-lite"/>
    </source>
</evidence>
<evidence type="ECO:0000313" key="2">
    <source>
        <dbReference type="EMBL" id="KAG0321629.1"/>
    </source>
</evidence>
<comment type="caution">
    <text evidence="2">The sequence shown here is derived from an EMBL/GenBank/DDBJ whole genome shotgun (WGS) entry which is preliminary data.</text>
</comment>
<feature type="non-terminal residue" evidence="2">
    <location>
        <position position="1"/>
    </location>
</feature>
<reference evidence="2" key="1">
    <citation type="journal article" date="2020" name="Fungal Divers.">
        <title>Resolving the Mortierellaceae phylogeny through synthesis of multi-gene phylogenetics and phylogenomics.</title>
        <authorList>
            <person name="Vandepol N."/>
            <person name="Liber J."/>
            <person name="Desiro A."/>
            <person name="Na H."/>
            <person name="Kennedy M."/>
            <person name="Barry K."/>
            <person name="Grigoriev I.V."/>
            <person name="Miller A.N."/>
            <person name="O'Donnell K."/>
            <person name="Stajich J.E."/>
            <person name="Bonito G."/>
        </authorList>
    </citation>
    <scope>NUCLEOTIDE SEQUENCE</scope>
    <source>
        <strain evidence="2">NVP60</strain>
    </source>
</reference>
<dbReference type="EMBL" id="JAAAIN010000057">
    <property type="protein sequence ID" value="KAG0321629.1"/>
    <property type="molecule type" value="Genomic_DNA"/>
</dbReference>
<protein>
    <submittedName>
        <fullName evidence="2">Uncharacterized protein</fullName>
    </submittedName>
</protein>
<proteinExistence type="predicted"/>
<dbReference type="Proteomes" id="UP000823405">
    <property type="component" value="Unassembled WGS sequence"/>
</dbReference>
<feature type="compositionally biased region" description="Low complexity" evidence="1">
    <location>
        <begin position="1"/>
        <end position="34"/>
    </location>
</feature>
<accession>A0A9P6RP23</accession>
<dbReference type="AlphaFoldDB" id="A0A9P6RP23"/>
<organism evidence="2 3">
    <name type="scientific">Linnemannia gamsii</name>
    <dbReference type="NCBI Taxonomy" id="64522"/>
    <lineage>
        <taxon>Eukaryota</taxon>
        <taxon>Fungi</taxon>
        <taxon>Fungi incertae sedis</taxon>
        <taxon>Mucoromycota</taxon>
        <taxon>Mortierellomycotina</taxon>
        <taxon>Mortierellomycetes</taxon>
        <taxon>Mortierellales</taxon>
        <taxon>Mortierellaceae</taxon>
        <taxon>Linnemannia</taxon>
    </lineage>
</organism>
<keyword evidence="3" id="KW-1185">Reference proteome</keyword>
<gene>
    <name evidence="2" type="ORF">BGZ97_010724</name>
</gene>
<feature type="region of interest" description="Disordered" evidence="1">
    <location>
        <begin position="1"/>
        <end position="53"/>
    </location>
</feature>
<sequence length="53" mass="5375">IPLSSSFSSNTMSSVGGSGAGVQAMSLSMSSSSSNTTFQSGLHDEEMAEIVEE</sequence>